<keyword evidence="1" id="KW-0472">Membrane</keyword>
<keyword evidence="1" id="KW-0812">Transmembrane</keyword>
<evidence type="ECO:0000313" key="2">
    <source>
        <dbReference type="EMBL" id="CAA9445014.1"/>
    </source>
</evidence>
<protein>
    <submittedName>
        <fullName evidence="2">Uncharacterized protein</fullName>
    </submittedName>
</protein>
<organism evidence="2">
    <name type="scientific">uncultured Rubrobacteraceae bacterium</name>
    <dbReference type="NCBI Taxonomy" id="349277"/>
    <lineage>
        <taxon>Bacteria</taxon>
        <taxon>Bacillati</taxon>
        <taxon>Actinomycetota</taxon>
        <taxon>Rubrobacteria</taxon>
        <taxon>Rubrobacterales</taxon>
        <taxon>Rubrobacteraceae</taxon>
        <taxon>environmental samples</taxon>
    </lineage>
</organism>
<proteinExistence type="predicted"/>
<accession>A0A6J4QHC1</accession>
<reference evidence="2" key="1">
    <citation type="submission" date="2020-02" db="EMBL/GenBank/DDBJ databases">
        <authorList>
            <person name="Meier V. D."/>
        </authorList>
    </citation>
    <scope>NUCLEOTIDE SEQUENCE</scope>
    <source>
        <strain evidence="2">AVDCRST_MAG78</strain>
    </source>
</reference>
<name>A0A6J4QHC1_9ACTN</name>
<keyword evidence="1" id="KW-1133">Transmembrane helix</keyword>
<gene>
    <name evidence="2" type="ORF">AVDCRST_MAG78-2793</name>
</gene>
<dbReference type="AlphaFoldDB" id="A0A6J4QHC1"/>
<sequence length="64" mass="8206">MNREESRQSKRFERRLERRRERKWLRGPRHTRRKRWLRGFLLAMWYVLLVVATVSTVYHLWFGF</sequence>
<feature type="transmembrane region" description="Helical" evidence="1">
    <location>
        <begin position="39"/>
        <end position="61"/>
    </location>
</feature>
<dbReference type="EMBL" id="CADCVB010000183">
    <property type="protein sequence ID" value="CAA9445014.1"/>
    <property type="molecule type" value="Genomic_DNA"/>
</dbReference>
<evidence type="ECO:0000256" key="1">
    <source>
        <dbReference type="SAM" id="Phobius"/>
    </source>
</evidence>